<sequence length="79" mass="8589">MQENPAHAEALVLAEALRQSVRLLIAHGACDAIQKICGMVDGSFKSFVRPIIVLGREFTQSNEVGKLRTDHDAPFLLSG</sequence>
<dbReference type="STRING" id="1963.AQJ27_46625"/>
<proteinExistence type="predicted"/>
<comment type="caution">
    <text evidence="1">The sequence shown here is derived from an EMBL/GenBank/DDBJ whole genome shotgun (WGS) entry which is preliminary data.</text>
</comment>
<protein>
    <submittedName>
        <fullName evidence="1">Uncharacterized protein</fullName>
    </submittedName>
</protein>
<evidence type="ECO:0000313" key="1">
    <source>
        <dbReference type="EMBL" id="GAX57605.1"/>
    </source>
</evidence>
<evidence type="ECO:0000313" key="2">
    <source>
        <dbReference type="Proteomes" id="UP000217446"/>
    </source>
</evidence>
<dbReference type="AlphaFoldDB" id="A0A250VU12"/>
<dbReference type="EMBL" id="BDQI01000037">
    <property type="protein sequence ID" value="GAX57605.1"/>
    <property type="molecule type" value="Genomic_DNA"/>
</dbReference>
<reference evidence="2" key="1">
    <citation type="submission" date="2017-05" db="EMBL/GenBank/DDBJ databases">
        <title>Streptomyces olivochromogenes NBRC 3561 whole genome shotgun sequence.</title>
        <authorList>
            <person name="Dohra H."/>
            <person name="Kodani S."/>
        </authorList>
    </citation>
    <scope>NUCLEOTIDE SEQUENCE [LARGE SCALE GENOMIC DNA]</scope>
    <source>
        <strain evidence="2">NBRC 3561</strain>
    </source>
</reference>
<accession>A0A250VU12</accession>
<name>A0A250VU12_STROL</name>
<dbReference type="Proteomes" id="UP000217446">
    <property type="component" value="Unassembled WGS sequence"/>
</dbReference>
<keyword evidence="2" id="KW-1185">Reference proteome</keyword>
<organism evidence="1 2">
    <name type="scientific">Streptomyces olivochromogenes</name>
    <dbReference type="NCBI Taxonomy" id="1963"/>
    <lineage>
        <taxon>Bacteria</taxon>
        <taxon>Bacillati</taxon>
        <taxon>Actinomycetota</taxon>
        <taxon>Actinomycetes</taxon>
        <taxon>Kitasatosporales</taxon>
        <taxon>Streptomycetaceae</taxon>
        <taxon>Streptomyces</taxon>
    </lineage>
</organism>
<gene>
    <name evidence="1" type="ORF">SO3561_09175</name>
</gene>